<dbReference type="SUPFAM" id="SSF140931">
    <property type="entry name" value="Fic-like"/>
    <property type="match status" value="1"/>
</dbReference>
<dbReference type="Proteomes" id="UP000561011">
    <property type="component" value="Unassembled WGS sequence"/>
</dbReference>
<evidence type="ECO:0000313" key="5">
    <source>
        <dbReference type="EMBL" id="NYS95447.1"/>
    </source>
</evidence>
<feature type="active site" evidence="1">
    <location>
        <position position="205"/>
    </location>
</feature>
<dbReference type="GO" id="GO:0005524">
    <property type="term" value="F:ATP binding"/>
    <property type="evidence" value="ECO:0007669"/>
    <property type="project" value="UniProtKB-KW"/>
</dbReference>
<dbReference type="InterPro" id="IPR003812">
    <property type="entry name" value="Fido"/>
</dbReference>
<dbReference type="PANTHER" id="PTHR13504:SF38">
    <property type="entry name" value="FIDO DOMAIN-CONTAINING PROTEIN"/>
    <property type="match status" value="1"/>
</dbReference>
<dbReference type="AlphaFoldDB" id="A0A853EXP4"/>
<dbReference type="Pfam" id="PF02661">
    <property type="entry name" value="Fic"/>
    <property type="match status" value="1"/>
</dbReference>
<feature type="site" description="Important for autoinhibition of adenylyltransferase activity" evidence="3">
    <location>
        <position position="75"/>
    </location>
</feature>
<organism evidence="5 6">
    <name type="scientific">Sanguibacter inulinus</name>
    <dbReference type="NCBI Taxonomy" id="60922"/>
    <lineage>
        <taxon>Bacteria</taxon>
        <taxon>Bacillati</taxon>
        <taxon>Actinomycetota</taxon>
        <taxon>Actinomycetes</taxon>
        <taxon>Micrococcales</taxon>
        <taxon>Sanguibacteraceae</taxon>
        <taxon>Sanguibacter</taxon>
    </lineage>
</organism>
<feature type="binding site" evidence="2">
    <location>
        <begin position="209"/>
        <end position="216"/>
    </location>
    <ligand>
        <name>ATP</name>
        <dbReference type="ChEBI" id="CHEBI:30616"/>
    </ligand>
</feature>
<keyword evidence="2" id="KW-0547">Nucleotide-binding</keyword>
<dbReference type="EMBL" id="JACBYE010000076">
    <property type="protein sequence ID" value="NYS95447.1"/>
    <property type="molecule type" value="Genomic_DNA"/>
</dbReference>
<evidence type="ECO:0000259" key="4">
    <source>
        <dbReference type="PROSITE" id="PS51459"/>
    </source>
</evidence>
<proteinExistence type="predicted"/>
<keyword evidence="2" id="KW-0067">ATP-binding</keyword>
<dbReference type="InterPro" id="IPR036597">
    <property type="entry name" value="Fido-like_dom_sf"/>
</dbReference>
<accession>A0A853EXP4</accession>
<feature type="binding site" evidence="2">
    <location>
        <begin position="155"/>
        <end position="165"/>
    </location>
    <ligand>
        <name>ATP</name>
        <dbReference type="ChEBI" id="CHEBI:30616"/>
    </ligand>
</feature>
<gene>
    <name evidence="5" type="ORF">HZZ10_18235</name>
</gene>
<dbReference type="PANTHER" id="PTHR13504">
    <property type="entry name" value="FIDO DOMAIN-CONTAINING PROTEIN DDB_G0283145"/>
    <property type="match status" value="1"/>
</dbReference>
<name>A0A853EXP4_9MICO</name>
<protein>
    <submittedName>
        <fullName evidence="5">Fic family protein</fullName>
    </submittedName>
</protein>
<feature type="binding site" evidence="2">
    <location>
        <begin position="247"/>
        <end position="248"/>
    </location>
    <ligand>
        <name>ATP</name>
        <dbReference type="ChEBI" id="CHEBI:30616"/>
    </ligand>
</feature>
<dbReference type="PROSITE" id="PS51459">
    <property type="entry name" value="FIDO"/>
    <property type="match status" value="1"/>
</dbReference>
<feature type="domain" description="Fido" evidence="4">
    <location>
        <begin position="124"/>
        <end position="278"/>
    </location>
</feature>
<comment type="caution">
    <text evidence="5">The sequence shown here is derived from an EMBL/GenBank/DDBJ whole genome shotgun (WGS) entry which is preliminary data.</text>
</comment>
<reference evidence="5 6" key="1">
    <citation type="submission" date="2020-07" db="EMBL/GenBank/DDBJ databases">
        <title>MOT database genomes.</title>
        <authorList>
            <person name="Joseph S."/>
            <person name="Aduse-Opoku J."/>
            <person name="Hashim A."/>
            <person name="Wade W."/>
            <person name="Curtis M."/>
        </authorList>
    </citation>
    <scope>NUCLEOTIDE SEQUENCE [LARGE SCALE GENOMIC DNA]</scope>
    <source>
        <strain evidence="5 6">DSM 100099</strain>
    </source>
</reference>
<dbReference type="Gene3D" id="1.10.3290.10">
    <property type="entry name" value="Fido-like domain"/>
    <property type="match status" value="1"/>
</dbReference>
<sequence length="402" mass="44068">MNCRGDGMILINRHTEDLVDMYRAPELTDSELEVREAIQGLSETLKHQVGQTRRWTAPLRRMTLARNVQGSNSIEGINASVDDVAAIAQGEKPAAVDEETERALAGYQLAMTYVLELAQEPVVVDPTLIRSLHYMVTSYDLTKRPGRYRKGPVFVQQESTGDIVHEGAEADDVPALMTELTRTIDTSGDSIIDAAMAHLNFVLVHPFRDGNGRMARVLQSLVLAADGAISPVFLSIEEYLGRNTQAYYDVLATVGHGRWDPRSATPEQVRPWVRFILTAHYNQARERAARITAASEAYAALGELLEGAGVDDRAMEPLYDALFGATVTRGRYITSLAEVGTEISLQTATRDLTRLSQAGLLTATGEKRGRAYTAADKLVELRRAVGLGQAWRRVDPFAGGLG</sequence>
<evidence type="ECO:0000256" key="3">
    <source>
        <dbReference type="PIRSR" id="PIRSR640198-3"/>
    </source>
</evidence>
<keyword evidence="6" id="KW-1185">Reference proteome</keyword>
<evidence type="ECO:0000256" key="1">
    <source>
        <dbReference type="PIRSR" id="PIRSR640198-1"/>
    </source>
</evidence>
<evidence type="ECO:0000313" key="6">
    <source>
        <dbReference type="Proteomes" id="UP000561011"/>
    </source>
</evidence>
<dbReference type="RefSeq" id="WP_179914599.1">
    <property type="nucleotide sequence ID" value="NZ_JACBYE010000076.1"/>
</dbReference>
<evidence type="ECO:0000256" key="2">
    <source>
        <dbReference type="PIRSR" id="PIRSR640198-2"/>
    </source>
</evidence>
<dbReference type="InterPro" id="IPR040198">
    <property type="entry name" value="Fido_containing"/>
</dbReference>